<feature type="region of interest" description="Disordered" evidence="1">
    <location>
        <begin position="67"/>
        <end position="97"/>
    </location>
</feature>
<name>A0A5B7GML9_PORTR</name>
<dbReference type="Proteomes" id="UP000324222">
    <property type="component" value="Unassembled WGS sequence"/>
</dbReference>
<keyword evidence="3" id="KW-1185">Reference proteome</keyword>
<sequence>MKEEPGPGGASDSSHPRLETCRRVRQQRPSEQYKAGRCTIRRTRGCLPGPTPRLQLQWGLGYANTDSKTSVTRQAPPTHTLPLPHPTPSSLLGPVPRPIPAEERLMCAYCSSKPEEGTLQGHILGRGRSAGVVRFGNSSSHSMPLRNEFFSQAFVETFPTTTPVKGLGRRMS</sequence>
<organism evidence="2 3">
    <name type="scientific">Portunus trituberculatus</name>
    <name type="common">Swimming crab</name>
    <name type="synonym">Neptunus trituberculatus</name>
    <dbReference type="NCBI Taxonomy" id="210409"/>
    <lineage>
        <taxon>Eukaryota</taxon>
        <taxon>Metazoa</taxon>
        <taxon>Ecdysozoa</taxon>
        <taxon>Arthropoda</taxon>
        <taxon>Crustacea</taxon>
        <taxon>Multicrustacea</taxon>
        <taxon>Malacostraca</taxon>
        <taxon>Eumalacostraca</taxon>
        <taxon>Eucarida</taxon>
        <taxon>Decapoda</taxon>
        <taxon>Pleocyemata</taxon>
        <taxon>Brachyura</taxon>
        <taxon>Eubrachyura</taxon>
        <taxon>Portunoidea</taxon>
        <taxon>Portunidae</taxon>
        <taxon>Portuninae</taxon>
        <taxon>Portunus</taxon>
    </lineage>
</organism>
<reference evidence="2 3" key="1">
    <citation type="submission" date="2019-05" db="EMBL/GenBank/DDBJ databases">
        <title>Another draft genome of Portunus trituberculatus and its Hox gene families provides insights of decapod evolution.</title>
        <authorList>
            <person name="Jeong J.-H."/>
            <person name="Song I."/>
            <person name="Kim S."/>
            <person name="Choi T."/>
            <person name="Kim D."/>
            <person name="Ryu S."/>
            <person name="Kim W."/>
        </authorList>
    </citation>
    <scope>NUCLEOTIDE SEQUENCE [LARGE SCALE GENOMIC DNA]</scope>
    <source>
        <tissue evidence="2">Muscle</tissue>
    </source>
</reference>
<dbReference type="EMBL" id="VSRR010015972">
    <property type="protein sequence ID" value="MPC58763.1"/>
    <property type="molecule type" value="Genomic_DNA"/>
</dbReference>
<evidence type="ECO:0000313" key="2">
    <source>
        <dbReference type="EMBL" id="MPC58763.1"/>
    </source>
</evidence>
<evidence type="ECO:0000313" key="3">
    <source>
        <dbReference type="Proteomes" id="UP000324222"/>
    </source>
</evidence>
<feature type="compositionally biased region" description="Low complexity" evidence="1">
    <location>
        <begin position="76"/>
        <end position="92"/>
    </location>
</feature>
<protein>
    <submittedName>
        <fullName evidence="2">Uncharacterized protein</fullName>
    </submittedName>
</protein>
<dbReference type="AlphaFoldDB" id="A0A5B7GML9"/>
<evidence type="ECO:0000256" key="1">
    <source>
        <dbReference type="SAM" id="MobiDB-lite"/>
    </source>
</evidence>
<feature type="region of interest" description="Disordered" evidence="1">
    <location>
        <begin position="1"/>
        <end position="36"/>
    </location>
</feature>
<gene>
    <name evidence="2" type="ORF">E2C01_052772</name>
</gene>
<accession>A0A5B7GML9</accession>
<proteinExistence type="predicted"/>
<comment type="caution">
    <text evidence="2">The sequence shown here is derived from an EMBL/GenBank/DDBJ whole genome shotgun (WGS) entry which is preliminary data.</text>
</comment>